<dbReference type="EMBL" id="VSWC01000001">
    <property type="protein sequence ID" value="KAA1119797.1"/>
    <property type="molecule type" value="Genomic_DNA"/>
</dbReference>
<comment type="caution">
    <text evidence="1">The sequence shown here is derived from an EMBL/GenBank/DDBJ whole genome shotgun (WGS) entry which is preliminary data.</text>
</comment>
<reference evidence="1 2" key="1">
    <citation type="submission" date="2019-05" db="EMBL/GenBank/DDBJ databases">
        <title>Emergence of the Ug99 lineage of the wheat stem rust pathogen through somatic hybridization.</title>
        <authorList>
            <person name="Li F."/>
            <person name="Upadhyaya N.M."/>
            <person name="Sperschneider J."/>
            <person name="Matny O."/>
            <person name="Nguyen-Phuc H."/>
            <person name="Mago R."/>
            <person name="Raley C."/>
            <person name="Miller M.E."/>
            <person name="Silverstein K.A.T."/>
            <person name="Henningsen E."/>
            <person name="Hirsch C.D."/>
            <person name="Visser B."/>
            <person name="Pretorius Z.A."/>
            <person name="Steffenson B.J."/>
            <person name="Schwessinger B."/>
            <person name="Dodds P.N."/>
            <person name="Figueroa M."/>
        </authorList>
    </citation>
    <scope>NUCLEOTIDE SEQUENCE [LARGE SCALE GENOMIC DNA]</scope>
    <source>
        <strain evidence="1">21-0</strain>
    </source>
</reference>
<gene>
    <name evidence="1" type="ORF">PGT21_034255</name>
</gene>
<protein>
    <submittedName>
        <fullName evidence="1">Uncharacterized protein</fullName>
    </submittedName>
</protein>
<evidence type="ECO:0000313" key="1">
    <source>
        <dbReference type="EMBL" id="KAA1119797.1"/>
    </source>
</evidence>
<dbReference type="Proteomes" id="UP000324748">
    <property type="component" value="Unassembled WGS sequence"/>
</dbReference>
<accession>A0A5B0R2M9</accession>
<organism evidence="1 2">
    <name type="scientific">Puccinia graminis f. sp. tritici</name>
    <dbReference type="NCBI Taxonomy" id="56615"/>
    <lineage>
        <taxon>Eukaryota</taxon>
        <taxon>Fungi</taxon>
        <taxon>Dikarya</taxon>
        <taxon>Basidiomycota</taxon>
        <taxon>Pucciniomycotina</taxon>
        <taxon>Pucciniomycetes</taxon>
        <taxon>Pucciniales</taxon>
        <taxon>Pucciniaceae</taxon>
        <taxon>Puccinia</taxon>
    </lineage>
</organism>
<name>A0A5B0R2M9_PUCGR</name>
<evidence type="ECO:0000313" key="2">
    <source>
        <dbReference type="Proteomes" id="UP000324748"/>
    </source>
</evidence>
<keyword evidence="2" id="KW-1185">Reference proteome</keyword>
<dbReference type="AlphaFoldDB" id="A0A5B0R2M9"/>
<proteinExistence type="predicted"/>
<sequence>MSALASQSRKAQKTLHTTLPIGSKGHFLFSLALGHDWLSVSSSVLSGIQLIGLISGVGHLRANPAALKTVVKALANHRPFHPQSPSTSPVKLCHTLPQLSSFPIVFIFFYKFRLSSCSRKSSKSLLSEPATVQESLVYPISPLPVLLIPPRLSYCILNYKSITHPFVLNPSSRHSN</sequence>